<keyword evidence="2" id="KW-0815">Transposition</keyword>
<evidence type="ECO:0000256" key="1">
    <source>
        <dbReference type="ARBA" id="ARBA00009277"/>
    </source>
</evidence>
<reference evidence="7 8" key="1">
    <citation type="submission" date="2017-09" db="EMBL/GenBank/DDBJ databases">
        <title>Genomic, metabolic, and phenotypic characteristics of bacterial isolates from the natural microbiome of the model nematode Caenorhabditis elegans.</title>
        <authorList>
            <person name="Zimmermann J."/>
            <person name="Obeng N."/>
            <person name="Yang W."/>
            <person name="Obeng O."/>
            <person name="Kissoyan K."/>
            <person name="Pees B."/>
            <person name="Dirksen P."/>
            <person name="Hoppner M."/>
            <person name="Franke A."/>
            <person name="Rosenstiel P."/>
            <person name="Leippe M."/>
            <person name="Dierking K."/>
            <person name="Kaleta C."/>
            <person name="Schulenburg H."/>
        </authorList>
    </citation>
    <scope>NUCLEOTIDE SEQUENCE [LARGE SCALE GENOMIC DNA]</scope>
    <source>
        <strain evidence="7 8">MYb117</strain>
    </source>
</reference>
<dbReference type="Pfam" id="PF13936">
    <property type="entry name" value="HTH_38"/>
    <property type="match status" value="1"/>
</dbReference>
<dbReference type="GO" id="GO:0015074">
    <property type="term" value="P:DNA integration"/>
    <property type="evidence" value="ECO:0007669"/>
    <property type="project" value="InterPro"/>
</dbReference>
<name>A0A2S9ETL2_9PSED</name>
<organism evidence="7 8">
    <name type="scientific">Pseudomonas poae</name>
    <dbReference type="NCBI Taxonomy" id="200451"/>
    <lineage>
        <taxon>Bacteria</taxon>
        <taxon>Pseudomonadati</taxon>
        <taxon>Pseudomonadota</taxon>
        <taxon>Gammaproteobacteria</taxon>
        <taxon>Pseudomonadales</taxon>
        <taxon>Pseudomonadaceae</taxon>
        <taxon>Pseudomonas</taxon>
    </lineage>
</organism>
<dbReference type="InterPro" id="IPR025246">
    <property type="entry name" value="IS30-like_HTH"/>
</dbReference>
<dbReference type="Gene3D" id="1.10.10.60">
    <property type="entry name" value="Homeodomain-like"/>
    <property type="match status" value="1"/>
</dbReference>
<dbReference type="PANTHER" id="PTHR35004">
    <property type="entry name" value="TRANSPOSASE RV3428C-RELATED"/>
    <property type="match status" value="1"/>
</dbReference>
<comment type="caution">
    <text evidence="7">The sequence shown here is derived from an EMBL/GenBank/DDBJ whole genome shotgun (WGS) entry which is preliminary data.</text>
</comment>
<protein>
    <submittedName>
        <fullName evidence="7">IS21 family transposase</fullName>
    </submittedName>
</protein>
<dbReference type="PROSITE" id="PS50994">
    <property type="entry name" value="INTEGRASE"/>
    <property type="match status" value="1"/>
</dbReference>
<dbReference type="SUPFAM" id="SSF53098">
    <property type="entry name" value="Ribonuclease H-like"/>
    <property type="match status" value="1"/>
</dbReference>
<dbReference type="Pfam" id="PF00665">
    <property type="entry name" value="rve"/>
    <property type="match status" value="1"/>
</dbReference>
<evidence type="ECO:0000259" key="6">
    <source>
        <dbReference type="PROSITE" id="PS50994"/>
    </source>
</evidence>
<evidence type="ECO:0000256" key="4">
    <source>
        <dbReference type="ARBA" id="ARBA00023172"/>
    </source>
</evidence>
<feature type="domain" description="Integrase catalytic" evidence="6">
    <location>
        <begin position="117"/>
        <end position="297"/>
    </location>
</feature>
<accession>A0A2S9ETL2</accession>
<dbReference type="InterPro" id="IPR017894">
    <property type="entry name" value="HTH_IS21_transposase_type"/>
</dbReference>
<dbReference type="GO" id="GO:0006310">
    <property type="term" value="P:DNA recombination"/>
    <property type="evidence" value="ECO:0007669"/>
    <property type="project" value="UniProtKB-KW"/>
</dbReference>
<dbReference type="AlphaFoldDB" id="A0A2S9ETL2"/>
<dbReference type="InterPro" id="IPR036397">
    <property type="entry name" value="RNaseH_sf"/>
</dbReference>
<comment type="similarity">
    <text evidence="1">Belongs to the transposase IS21/IS408/IS1162 family.</text>
</comment>
<evidence type="ECO:0000313" key="8">
    <source>
        <dbReference type="Proteomes" id="UP000238045"/>
    </source>
</evidence>
<dbReference type="PROSITE" id="PS50531">
    <property type="entry name" value="HTH_IS21"/>
    <property type="match status" value="1"/>
</dbReference>
<keyword evidence="3" id="KW-0238">DNA-binding</keyword>
<dbReference type="RefSeq" id="WP_105696991.1">
    <property type="nucleotide sequence ID" value="NZ_CP159260.1"/>
</dbReference>
<dbReference type="GO" id="GO:0003677">
    <property type="term" value="F:DNA binding"/>
    <property type="evidence" value="ECO:0007669"/>
    <property type="project" value="UniProtKB-KW"/>
</dbReference>
<gene>
    <name evidence="7" type="ORF">CQZ99_12500</name>
</gene>
<feature type="domain" description="HTH IS21-type" evidence="5">
    <location>
        <begin position="5"/>
        <end position="70"/>
    </location>
</feature>
<dbReference type="EMBL" id="PCQL01000010">
    <property type="protein sequence ID" value="PRC19115.1"/>
    <property type="molecule type" value="Genomic_DNA"/>
</dbReference>
<evidence type="ECO:0000256" key="3">
    <source>
        <dbReference type="ARBA" id="ARBA00023125"/>
    </source>
</evidence>
<evidence type="ECO:0000259" key="5">
    <source>
        <dbReference type="PROSITE" id="PS50531"/>
    </source>
</evidence>
<evidence type="ECO:0000256" key="2">
    <source>
        <dbReference type="ARBA" id="ARBA00022578"/>
    </source>
</evidence>
<dbReference type="InterPro" id="IPR012337">
    <property type="entry name" value="RNaseH-like_sf"/>
</dbReference>
<dbReference type="Gene3D" id="3.30.420.10">
    <property type="entry name" value="Ribonuclease H-like superfamily/Ribonuclease H"/>
    <property type="match status" value="1"/>
</dbReference>
<keyword evidence="8" id="KW-1185">Reference proteome</keyword>
<dbReference type="InterPro" id="IPR001584">
    <property type="entry name" value="Integrase_cat-core"/>
</dbReference>
<dbReference type="GO" id="GO:0032196">
    <property type="term" value="P:transposition"/>
    <property type="evidence" value="ECO:0007669"/>
    <property type="project" value="UniProtKB-KW"/>
</dbReference>
<dbReference type="SUPFAM" id="SSF46689">
    <property type="entry name" value="Homeodomain-like"/>
    <property type="match status" value="1"/>
</dbReference>
<dbReference type="NCBIfam" id="NF033546">
    <property type="entry name" value="transpos_IS21"/>
    <property type="match status" value="1"/>
</dbReference>
<dbReference type="PANTHER" id="PTHR35004:SF6">
    <property type="entry name" value="TRANSPOSASE"/>
    <property type="match status" value="1"/>
</dbReference>
<dbReference type="Proteomes" id="UP000238045">
    <property type="component" value="Unassembled WGS sequence"/>
</dbReference>
<keyword evidence="4" id="KW-0233">DNA recombination</keyword>
<proteinExistence type="inferred from homology"/>
<sequence>MLSKEQHVEISVLVRQGLSIRAIARQMGCSRNTIRRHLKLQAQRQPIVYGPRAERVGKLAPFEALLRQRVDAARPHWIPAIVLLREIREQGYTGGYSILTSFLLTLKSKANEAVVRFETEPGEQMQADFTIIRRGRDPLLAFVATLGWSRATYVVFSRREDSAAWCSGIEKALRFFGGTPKKVLFDNAKTIIQERDVYGPGEHRWNPALLSLAERYGFTPKVCRPYRAQTKGKVERFNHYLKNSFVVPLAATLNQVSLVLDVEIANSKIGPWLMDIANARTHSTTGEIPQHRLDKEVHYLLPLPELQGVPSALIQATQPMPVESLQHPLSVYQALLEIRA</sequence>
<dbReference type="InterPro" id="IPR009057">
    <property type="entry name" value="Homeodomain-like_sf"/>
</dbReference>
<evidence type="ECO:0000313" key="7">
    <source>
        <dbReference type="EMBL" id="PRC19115.1"/>
    </source>
</evidence>